<keyword evidence="1" id="KW-0732">Signal</keyword>
<feature type="chain" id="PRO_5029806203" description="Transmembrane protein" evidence="1">
    <location>
        <begin position="18"/>
        <end position="66"/>
    </location>
</feature>
<proteinExistence type="predicted"/>
<evidence type="ECO:0000313" key="3">
    <source>
        <dbReference type="Proteomes" id="UP000557509"/>
    </source>
</evidence>
<sequence>MWAFLPILMVLGSCAEGRLRYRGMFWHIQISRRRTSTGAGPRLRRIALLLSSTTRRVAEGPSEKTC</sequence>
<protein>
    <recommendedName>
        <fullName evidence="4">Transmembrane protein</fullName>
    </recommendedName>
</protein>
<organism evidence="2 3">
    <name type="scientific">Toxoplasma gondii</name>
    <dbReference type="NCBI Taxonomy" id="5811"/>
    <lineage>
        <taxon>Eukaryota</taxon>
        <taxon>Sar</taxon>
        <taxon>Alveolata</taxon>
        <taxon>Apicomplexa</taxon>
        <taxon>Conoidasida</taxon>
        <taxon>Coccidia</taxon>
        <taxon>Eucoccidiorida</taxon>
        <taxon>Eimeriorina</taxon>
        <taxon>Sarcocystidae</taxon>
        <taxon>Toxoplasma</taxon>
    </lineage>
</organism>
<gene>
    <name evidence="2" type="ORF">TGRH88_029280</name>
</gene>
<dbReference type="AlphaFoldDB" id="A0A7J6K9T4"/>
<dbReference type="EMBL" id="JAAUHK010000192">
    <property type="protein sequence ID" value="KAF4643261.1"/>
    <property type="molecule type" value="Genomic_DNA"/>
</dbReference>
<evidence type="ECO:0000256" key="1">
    <source>
        <dbReference type="SAM" id="SignalP"/>
    </source>
</evidence>
<reference evidence="2 3" key="1">
    <citation type="submission" date="2020-03" db="EMBL/GenBank/DDBJ databases">
        <title>Genome sequence of Toxoplasma gondii RH-88 strain.</title>
        <authorList>
            <person name="Lorenzi H.A."/>
            <person name="Venepally P."/>
            <person name="Rozenberg A."/>
            <person name="Sibley D."/>
        </authorList>
    </citation>
    <scope>NUCLEOTIDE SEQUENCE [LARGE SCALE GENOMIC DNA]</scope>
    <source>
        <strain evidence="2 3">RH-88</strain>
    </source>
</reference>
<evidence type="ECO:0008006" key="4">
    <source>
        <dbReference type="Google" id="ProtNLM"/>
    </source>
</evidence>
<dbReference type="Proteomes" id="UP000557509">
    <property type="component" value="Unassembled WGS sequence"/>
</dbReference>
<keyword evidence="3" id="KW-1185">Reference proteome</keyword>
<accession>A0A7J6K9T4</accession>
<name>A0A7J6K9T4_TOXGO</name>
<feature type="signal peptide" evidence="1">
    <location>
        <begin position="1"/>
        <end position="17"/>
    </location>
</feature>
<comment type="caution">
    <text evidence="2">The sequence shown here is derived from an EMBL/GenBank/DDBJ whole genome shotgun (WGS) entry which is preliminary data.</text>
</comment>
<evidence type="ECO:0000313" key="2">
    <source>
        <dbReference type="EMBL" id="KAF4643261.1"/>
    </source>
</evidence>